<evidence type="ECO:0000313" key="9">
    <source>
        <dbReference type="EMBL" id="AQS56318.1"/>
    </source>
</evidence>
<comment type="catalytic activity">
    <reaction evidence="4">
        <text>(2S)-3-sulfolactaldehyde + NAD(+) + H2O = (2S)-3-sulfolactate + NADH + 2 H(+)</text>
        <dbReference type="Rhea" id="RHEA:47932"/>
        <dbReference type="ChEBI" id="CHEBI:15377"/>
        <dbReference type="ChEBI" id="CHEBI:15378"/>
        <dbReference type="ChEBI" id="CHEBI:57540"/>
        <dbReference type="ChEBI" id="CHEBI:57945"/>
        <dbReference type="ChEBI" id="CHEBI:61289"/>
        <dbReference type="ChEBI" id="CHEBI:90109"/>
        <dbReference type="EC" id="1.2.1.97"/>
    </reaction>
    <physiologicalReaction direction="left-to-right" evidence="4">
        <dbReference type="Rhea" id="RHEA:47933"/>
    </physiologicalReaction>
</comment>
<reference evidence="9 10" key="1">
    <citation type="journal article" date="2015" name="Int. J. Syst. Evol. Microbiol.">
        <title>Novibacillus thermophilus gen. nov., sp. nov., a Gram-staining-negative and moderately thermophilic member of the family Thermoactinomycetaceae.</title>
        <authorList>
            <person name="Yang G."/>
            <person name="Chen J."/>
            <person name="Zhou S."/>
        </authorList>
    </citation>
    <scope>NUCLEOTIDE SEQUENCE [LARGE SCALE GENOMIC DNA]</scope>
    <source>
        <strain evidence="9 10">SG-1</strain>
    </source>
</reference>
<evidence type="ECO:0000256" key="4">
    <source>
        <dbReference type="ARBA" id="ARBA00050326"/>
    </source>
</evidence>
<evidence type="ECO:0000256" key="7">
    <source>
        <dbReference type="ARBA" id="ARBA00067277"/>
    </source>
</evidence>
<dbReference type="PANTHER" id="PTHR43521:SF1">
    <property type="entry name" value="ALPHA-AMINOADIPIC SEMIALDEHYDE DEHYDROGENASE"/>
    <property type="match status" value="1"/>
</dbReference>
<dbReference type="KEGG" id="ntr:B0W44_11655"/>
<dbReference type="InterPro" id="IPR016160">
    <property type="entry name" value="Ald_DH_CS_CYS"/>
</dbReference>
<dbReference type="Proteomes" id="UP000188603">
    <property type="component" value="Chromosome"/>
</dbReference>
<dbReference type="PROSITE" id="PS00070">
    <property type="entry name" value="ALDEHYDE_DEHYDR_CYS"/>
    <property type="match status" value="1"/>
</dbReference>
<accession>A0A1U9K8G0</accession>
<dbReference type="SUPFAM" id="SSF53720">
    <property type="entry name" value="ALDH-like"/>
    <property type="match status" value="1"/>
</dbReference>
<sequence length="493" mass="52882">MSECVNFIDGEWVPSATGRFRDNLNPATGEVLGQVTQSDEGDLDRAVAAAVAAQQKWRLVPAPERADVLYRAGQLLKERKEELSQALTKEMGKVIAEARGEVQEGIDMAFFMAGEGRRLVGDTTPSELPNKFAMSVRAPVGIAGLITPWNFPIAIATWKAFPAIVGGNAVVWKPASETPVLANMLVGILEEAGLPKGVMNLVYGSGQVVGEAMVEHPDIDIISFTGSTEIGRSVAEKGGRHLKRVSLEMGGKNGIIVMDDADLKLAVDGIIWSGYGTSGQRCTAASRVIVHRAVKEQLEEMLLERIRNLTLGNGLDESVDVGPVINPSALNKIHGYVKIGKEEGARLLCGGEVADTGELAKGHFYQPTLFTDVEPFMRIAQEEIFGPVISIIPVDSLDEAITVNNSVAYGLSSSIFTQDVNRVFTAMRDLDTGIVYVNAGTTGAEIHLPFGGTKGTGNGHRDSGIAALDVFTEWKSVYVDYSGTLQRAQIDNN</sequence>
<dbReference type="InterPro" id="IPR016162">
    <property type="entry name" value="Ald_DH_N"/>
</dbReference>
<keyword evidence="3" id="KW-0520">NAD</keyword>
<dbReference type="GO" id="GO:0004029">
    <property type="term" value="F:aldehyde dehydrogenase (NAD+) activity"/>
    <property type="evidence" value="ECO:0007669"/>
    <property type="project" value="InterPro"/>
</dbReference>
<dbReference type="STRING" id="1471761.B0W44_11655"/>
<dbReference type="InterPro" id="IPR015590">
    <property type="entry name" value="Aldehyde_DH_dom"/>
</dbReference>
<dbReference type="InterPro" id="IPR044638">
    <property type="entry name" value="ALDH7A1-like"/>
</dbReference>
<protein>
    <recommendedName>
        <fullName evidence="7">3-sulfolactaldehyde dehydrogenase</fullName>
        <ecNumber evidence="6">1.2.1.97</ecNumber>
    </recommendedName>
</protein>
<dbReference type="CDD" id="cd07131">
    <property type="entry name" value="ALDH_AldH-CAJ73105"/>
    <property type="match status" value="1"/>
</dbReference>
<dbReference type="FunFam" id="3.40.605.10:FF:000007">
    <property type="entry name" value="NAD/NADP-dependent betaine aldehyde dehydrogenase"/>
    <property type="match status" value="1"/>
</dbReference>
<evidence type="ECO:0000256" key="1">
    <source>
        <dbReference type="ARBA" id="ARBA00009986"/>
    </source>
</evidence>
<evidence type="ECO:0000256" key="5">
    <source>
        <dbReference type="ARBA" id="ARBA00054572"/>
    </source>
</evidence>
<proteinExistence type="inferred from homology"/>
<dbReference type="InterPro" id="IPR016163">
    <property type="entry name" value="Ald_DH_C"/>
</dbReference>
<dbReference type="Gene3D" id="3.40.605.10">
    <property type="entry name" value="Aldehyde Dehydrogenase, Chain A, domain 1"/>
    <property type="match status" value="1"/>
</dbReference>
<dbReference type="EMBL" id="CP019699">
    <property type="protein sequence ID" value="AQS56318.1"/>
    <property type="molecule type" value="Genomic_DNA"/>
</dbReference>
<evidence type="ECO:0000256" key="3">
    <source>
        <dbReference type="ARBA" id="ARBA00023027"/>
    </source>
</evidence>
<feature type="domain" description="Aldehyde dehydrogenase" evidence="8">
    <location>
        <begin position="12"/>
        <end position="477"/>
    </location>
</feature>
<comment type="similarity">
    <text evidence="1">Belongs to the aldehyde dehydrogenase family.</text>
</comment>
<dbReference type="FunFam" id="3.40.309.10:FF:000009">
    <property type="entry name" value="Aldehyde dehydrogenase A"/>
    <property type="match status" value="1"/>
</dbReference>
<comment type="function">
    <text evidence="5">Part of the sulfo-TAL (or sulfo-SFT) pathway, a D-sulfoquinovose degradation pathway that produces sulfolactate (SL). Catalyzes the oxidation of 3-sulfolactaldehyde (SLA) to sulfolactate (SL).</text>
</comment>
<dbReference type="EC" id="1.2.1.97" evidence="6"/>
<dbReference type="PANTHER" id="PTHR43521">
    <property type="entry name" value="ALPHA-AMINOADIPIC SEMIALDEHYDE DEHYDROGENASE"/>
    <property type="match status" value="1"/>
</dbReference>
<dbReference type="AlphaFoldDB" id="A0A1U9K8G0"/>
<evidence type="ECO:0000256" key="2">
    <source>
        <dbReference type="ARBA" id="ARBA00023002"/>
    </source>
</evidence>
<dbReference type="Gene3D" id="3.40.309.10">
    <property type="entry name" value="Aldehyde Dehydrogenase, Chain A, domain 2"/>
    <property type="match status" value="1"/>
</dbReference>
<evidence type="ECO:0000256" key="6">
    <source>
        <dbReference type="ARBA" id="ARBA00066984"/>
    </source>
</evidence>
<evidence type="ECO:0000259" key="8">
    <source>
        <dbReference type="Pfam" id="PF00171"/>
    </source>
</evidence>
<dbReference type="InterPro" id="IPR016161">
    <property type="entry name" value="Ald_DH/histidinol_DH"/>
</dbReference>
<keyword evidence="10" id="KW-1185">Reference proteome</keyword>
<dbReference type="OrthoDB" id="9758906at2"/>
<dbReference type="RefSeq" id="WP_077720180.1">
    <property type="nucleotide sequence ID" value="NZ_CP019699.1"/>
</dbReference>
<evidence type="ECO:0000313" key="10">
    <source>
        <dbReference type="Proteomes" id="UP000188603"/>
    </source>
</evidence>
<name>A0A1U9K8G0_9BACL</name>
<keyword evidence="2" id="KW-0560">Oxidoreductase</keyword>
<dbReference type="Pfam" id="PF00171">
    <property type="entry name" value="Aldedh"/>
    <property type="match status" value="1"/>
</dbReference>
<organism evidence="9 10">
    <name type="scientific">Novibacillus thermophilus</name>
    <dbReference type="NCBI Taxonomy" id="1471761"/>
    <lineage>
        <taxon>Bacteria</taxon>
        <taxon>Bacillati</taxon>
        <taxon>Bacillota</taxon>
        <taxon>Bacilli</taxon>
        <taxon>Bacillales</taxon>
        <taxon>Thermoactinomycetaceae</taxon>
        <taxon>Novibacillus</taxon>
    </lineage>
</organism>
<gene>
    <name evidence="9" type="ORF">B0W44_11655</name>
</gene>